<evidence type="ECO:0000256" key="5">
    <source>
        <dbReference type="ARBA" id="ARBA00022989"/>
    </source>
</evidence>
<evidence type="ECO:0000259" key="9">
    <source>
        <dbReference type="Pfam" id="PF13839"/>
    </source>
</evidence>
<reference evidence="11" key="1">
    <citation type="submission" date="2019-10" db="EMBL/GenBank/DDBJ databases">
        <authorList>
            <person name="Zhang R."/>
            <person name="Pan Y."/>
            <person name="Wang J."/>
            <person name="Ma R."/>
            <person name="Yu S."/>
        </authorList>
    </citation>
    <scope>NUCLEOTIDE SEQUENCE</scope>
    <source>
        <strain evidence="11">LA-IB0</strain>
        <tissue evidence="11">Leaf</tissue>
    </source>
</reference>
<dbReference type="InterPro" id="IPR029962">
    <property type="entry name" value="TBL"/>
</dbReference>
<comment type="similarity">
    <text evidence="2">Belongs to the PC-esterase family. TBL subfamily.</text>
</comment>
<evidence type="ECO:0000256" key="6">
    <source>
        <dbReference type="ARBA" id="ARBA00023136"/>
    </source>
</evidence>
<feature type="domain" description="Trichome birefringence-like N-terminal" evidence="10">
    <location>
        <begin position="842"/>
        <end position="895"/>
    </location>
</feature>
<feature type="domain" description="Trichome birefringence-like C-terminal" evidence="9">
    <location>
        <begin position="896"/>
        <end position="1184"/>
    </location>
</feature>
<dbReference type="AlphaFoldDB" id="A0AAV6XD29"/>
<keyword evidence="12" id="KW-1185">Reference proteome</keyword>
<dbReference type="InterPro" id="IPR026057">
    <property type="entry name" value="TBL_C"/>
</dbReference>
<dbReference type="Proteomes" id="UP000826271">
    <property type="component" value="Unassembled WGS sequence"/>
</dbReference>
<gene>
    <name evidence="11" type="ORF">BUALT_Bualt09G0130000</name>
</gene>
<evidence type="ECO:0000313" key="11">
    <source>
        <dbReference type="EMBL" id="KAG8377070.1"/>
    </source>
</evidence>
<feature type="region of interest" description="Disordered" evidence="7">
    <location>
        <begin position="422"/>
        <end position="445"/>
    </location>
</feature>
<keyword evidence="6 8" id="KW-0472">Membrane</keyword>
<dbReference type="GO" id="GO:0016020">
    <property type="term" value="C:membrane"/>
    <property type="evidence" value="ECO:0007669"/>
    <property type="project" value="UniProtKB-SubCell"/>
</dbReference>
<dbReference type="GO" id="GO:0016413">
    <property type="term" value="F:O-acetyltransferase activity"/>
    <property type="evidence" value="ECO:0007669"/>
    <property type="project" value="InterPro"/>
</dbReference>
<feature type="domain" description="Trichome birefringence-like C-terminal" evidence="9">
    <location>
        <begin position="690"/>
        <end position="784"/>
    </location>
</feature>
<keyword evidence="4" id="KW-0735">Signal-anchor</keyword>
<dbReference type="Pfam" id="PF13839">
    <property type="entry name" value="PC-Esterase"/>
    <property type="match status" value="4"/>
</dbReference>
<comment type="caution">
    <text evidence="11">The sequence shown here is derived from an EMBL/GenBank/DDBJ whole genome shotgun (WGS) entry which is preliminary data.</text>
</comment>
<name>A0AAV6XD29_9LAMI</name>
<dbReference type="Pfam" id="PF14416">
    <property type="entry name" value="PMR5N"/>
    <property type="match status" value="3"/>
</dbReference>
<dbReference type="EMBL" id="WHWC01000009">
    <property type="protein sequence ID" value="KAG8377070.1"/>
    <property type="molecule type" value="Genomic_DNA"/>
</dbReference>
<feature type="transmembrane region" description="Helical" evidence="8">
    <location>
        <begin position="12"/>
        <end position="30"/>
    </location>
</feature>
<keyword evidence="5 8" id="KW-1133">Transmembrane helix</keyword>
<evidence type="ECO:0000256" key="7">
    <source>
        <dbReference type="SAM" id="MobiDB-lite"/>
    </source>
</evidence>
<feature type="domain" description="Trichome birefringence-like C-terminal" evidence="9">
    <location>
        <begin position="107"/>
        <end position="370"/>
    </location>
</feature>
<dbReference type="InterPro" id="IPR025846">
    <property type="entry name" value="TBL_N"/>
</dbReference>
<feature type="transmembrane region" description="Helical" evidence="8">
    <location>
        <begin position="399"/>
        <end position="417"/>
    </location>
</feature>
<protein>
    <recommendedName>
        <fullName evidence="13">Trichome birefringence-like N-terminal domain-containing protein</fullName>
    </recommendedName>
</protein>
<evidence type="ECO:0000256" key="4">
    <source>
        <dbReference type="ARBA" id="ARBA00022968"/>
    </source>
</evidence>
<sequence length="1189" mass="138957">MVHKTLENVFNFHNFAGLLLLTLVAAAIYVRRDINWNIVKEQFSLRKEQSTTNCDYFSGRWVYDNVSLPLYKEQECTFMEDTLACETYGRKDLKYRHWRWQPNHCDIPRFNGSALLEKLRGKKLIFVGDSLNRNQWRSMLCLLEPSLPPLLPKKLTYTGNFDLFQNNEYNTTVGFYWSPYLVESNCDSANHFQLGDHVVKIKSIEKHARHWNDADILIFDTYAWWLTISKASLGSSNATDVPTEEMKQRCYEMALSIWSDWLEINVNRSKTKLFFMGASPFPQRGDDLSQCHKETEPFPKEGFSTASNQNMTGVAKSAIQKLEKRGLKVKYLPITEMSELRRDAHPSIYRRFYTPVTEENRKDPATYADCKNAEQRLLTEENSKKMNLGTWKIRFKSHYLAVFVIVSLISAAIYLSAENEPTLEEKASRQEQQIARDEERKTGKEEEKILNKEGNITCKNDEKIARNESASGCNLFSGKWIFDNVSNPLYKEGECSFMLKDYSCEKNGRKDLKYQSWRWQPHDCDLPRFNGKALLEKIRGKRLVFVGDSLNKNQWTSMLCLIESSLHPSSSKLVTLKGNSFIFQATEYNATIEFYWSPLLVESNCDDPAIHRSRDRIMRIKSIEKHARHWTDADILIFDSFMWWLEPTMTILWGSFESSDAIYKRVEMKLRRYEIALSTWSDCGETMGVETYCHNETEPILKEDYWGITTDREMMGIAESTIEKLESRGLKLEYLNITHLSDYRKDAHPAIHRHFYEPLTQEQLANPKSHLDCVHWCLPGVPDKMGKNTLKSPHFIIVALLTLLVIVIRLTRKNANVVHLEDQVLLKQEVQTAPDQNDTIPGCNLFSGRWVYDNVSYPLYKEHECSFMERDFACELYGRKDLKYQNWRWQPHHCDIPRFNGTALLEKLRGKKLVYVGDSLNRNQWKSMLCLIDSYLPPSSTKQVNLTGNLYSFHSSEYNATIGFYWAPMLVESNCDDVNKHRVQPRIVRINSIKEHGKDWIDADILIFDSFAWWLSRTMTILWGSFGSSDAIYRTVEMKLRRYEIALTTWSDWLEMNINRKKTKLFFMSASPYRSGDTLWGTDPGCHWKTEPTFDESYWASSANRSMMSIAESTIKKLEKRGVKVEYLNITQLSGYREDAHPSTYRTFWKLRSREQFKDPNVYSDCLHWCLPGVPDVWNEILYAYIMKS</sequence>
<feature type="compositionally biased region" description="Basic and acidic residues" evidence="7">
    <location>
        <begin position="423"/>
        <end position="445"/>
    </location>
</feature>
<feature type="domain" description="Trichome birefringence-like N-terminal" evidence="10">
    <location>
        <begin position="53"/>
        <end position="106"/>
    </location>
</feature>
<evidence type="ECO:0000256" key="1">
    <source>
        <dbReference type="ARBA" id="ARBA00004167"/>
    </source>
</evidence>
<organism evidence="11 12">
    <name type="scientific">Buddleja alternifolia</name>
    <dbReference type="NCBI Taxonomy" id="168488"/>
    <lineage>
        <taxon>Eukaryota</taxon>
        <taxon>Viridiplantae</taxon>
        <taxon>Streptophyta</taxon>
        <taxon>Embryophyta</taxon>
        <taxon>Tracheophyta</taxon>
        <taxon>Spermatophyta</taxon>
        <taxon>Magnoliopsida</taxon>
        <taxon>eudicotyledons</taxon>
        <taxon>Gunneridae</taxon>
        <taxon>Pentapetalae</taxon>
        <taxon>asterids</taxon>
        <taxon>lamiids</taxon>
        <taxon>Lamiales</taxon>
        <taxon>Scrophulariaceae</taxon>
        <taxon>Buddlejeae</taxon>
        <taxon>Buddleja</taxon>
    </lineage>
</organism>
<proteinExistence type="inferred from homology"/>
<accession>A0AAV6XD29</accession>
<dbReference type="GO" id="GO:0005794">
    <property type="term" value="C:Golgi apparatus"/>
    <property type="evidence" value="ECO:0007669"/>
    <property type="project" value="TreeGrafter"/>
</dbReference>
<feature type="domain" description="Trichome birefringence-like C-terminal" evidence="9">
    <location>
        <begin position="526"/>
        <end position="683"/>
    </location>
</feature>
<dbReference type="PANTHER" id="PTHR32285">
    <property type="entry name" value="PROTEIN TRICHOME BIREFRINGENCE-LIKE 9-RELATED"/>
    <property type="match status" value="1"/>
</dbReference>
<comment type="subcellular location">
    <subcellularLocation>
        <location evidence="1">Membrane</location>
        <topology evidence="1">Single-pass membrane protein</topology>
    </subcellularLocation>
</comment>
<keyword evidence="3 8" id="KW-0812">Transmembrane</keyword>
<dbReference type="PANTHER" id="PTHR32285:SF239">
    <property type="entry name" value="PROTEIN TRICHOME BIREFRINGENCE-LIKE 34"/>
    <property type="match status" value="1"/>
</dbReference>
<evidence type="ECO:0000256" key="8">
    <source>
        <dbReference type="SAM" id="Phobius"/>
    </source>
</evidence>
<evidence type="ECO:0000256" key="3">
    <source>
        <dbReference type="ARBA" id="ARBA00022692"/>
    </source>
</evidence>
<evidence type="ECO:0008006" key="13">
    <source>
        <dbReference type="Google" id="ProtNLM"/>
    </source>
</evidence>
<evidence type="ECO:0000259" key="10">
    <source>
        <dbReference type="Pfam" id="PF14416"/>
    </source>
</evidence>
<feature type="domain" description="Trichome birefringence-like N-terminal" evidence="10">
    <location>
        <begin position="472"/>
        <end position="525"/>
    </location>
</feature>
<evidence type="ECO:0000313" key="12">
    <source>
        <dbReference type="Proteomes" id="UP000826271"/>
    </source>
</evidence>
<evidence type="ECO:0000256" key="2">
    <source>
        <dbReference type="ARBA" id="ARBA00007727"/>
    </source>
</evidence>